<gene>
    <name evidence="1" type="ORF">MM415A00503_0006</name>
    <name evidence="2" type="ORF">MM415B03860_0003</name>
</gene>
<sequence length="54" mass="6435">MNKEKFLKLLFGKNILNIKKQSKEIKKVNERVDKLIATVNGDLNWFLECKKKEK</sequence>
<proteinExistence type="predicted"/>
<accession>A0A6M3KJ30</accession>
<name>A0A6M3KJ30_9ZZZZ</name>
<protein>
    <submittedName>
        <fullName evidence="1">Uncharacterized protein</fullName>
    </submittedName>
</protein>
<evidence type="ECO:0000313" key="2">
    <source>
        <dbReference type="EMBL" id="QJA94432.1"/>
    </source>
</evidence>
<evidence type="ECO:0000313" key="1">
    <source>
        <dbReference type="EMBL" id="QJA81651.1"/>
    </source>
</evidence>
<dbReference type="EMBL" id="MT143231">
    <property type="protein sequence ID" value="QJA94432.1"/>
    <property type="molecule type" value="Genomic_DNA"/>
</dbReference>
<reference evidence="1" key="1">
    <citation type="submission" date="2020-03" db="EMBL/GenBank/DDBJ databases">
        <title>The deep terrestrial virosphere.</title>
        <authorList>
            <person name="Holmfeldt K."/>
            <person name="Nilsson E."/>
            <person name="Simone D."/>
            <person name="Lopez-Fernandez M."/>
            <person name="Wu X."/>
            <person name="de Brujin I."/>
            <person name="Lundin D."/>
            <person name="Andersson A."/>
            <person name="Bertilsson S."/>
            <person name="Dopson M."/>
        </authorList>
    </citation>
    <scope>NUCLEOTIDE SEQUENCE</scope>
    <source>
        <strain evidence="1">MM415A00503</strain>
        <strain evidence="2">MM415B03860</strain>
    </source>
</reference>
<organism evidence="1">
    <name type="scientific">viral metagenome</name>
    <dbReference type="NCBI Taxonomy" id="1070528"/>
    <lineage>
        <taxon>unclassified sequences</taxon>
        <taxon>metagenomes</taxon>
        <taxon>organismal metagenomes</taxon>
    </lineage>
</organism>
<dbReference type="EMBL" id="MT142466">
    <property type="protein sequence ID" value="QJA81651.1"/>
    <property type="molecule type" value="Genomic_DNA"/>
</dbReference>
<dbReference type="AlphaFoldDB" id="A0A6M3KJ30"/>